<dbReference type="EMBL" id="JAKFHA010000002">
    <property type="protein sequence ID" value="MCF2526515.1"/>
    <property type="molecule type" value="Genomic_DNA"/>
</dbReference>
<sequence>MGAMDDDHGGDPVCWLDRVCPECGKFRERPATATCEWCGANVHDDADEPRPGSDADEPDASG</sequence>
<comment type="caution">
    <text evidence="2">The sequence shown here is derived from an EMBL/GenBank/DDBJ whole genome shotgun (WGS) entry which is preliminary data.</text>
</comment>
<organism evidence="2 3">
    <name type="scientific">Yinghuangia soli</name>
    <dbReference type="NCBI Taxonomy" id="2908204"/>
    <lineage>
        <taxon>Bacteria</taxon>
        <taxon>Bacillati</taxon>
        <taxon>Actinomycetota</taxon>
        <taxon>Actinomycetes</taxon>
        <taxon>Kitasatosporales</taxon>
        <taxon>Streptomycetaceae</taxon>
        <taxon>Yinghuangia</taxon>
    </lineage>
</organism>
<dbReference type="RefSeq" id="WP_235050623.1">
    <property type="nucleotide sequence ID" value="NZ_JAKFHA010000002.1"/>
</dbReference>
<proteinExistence type="predicted"/>
<accession>A0AA41TYT3</accession>
<reference evidence="2" key="1">
    <citation type="submission" date="2022-01" db="EMBL/GenBank/DDBJ databases">
        <title>Genome-Based Taxonomic Classification of the Phylum Actinobacteria.</title>
        <authorList>
            <person name="Gao Y."/>
        </authorList>
    </citation>
    <scope>NUCLEOTIDE SEQUENCE</scope>
    <source>
        <strain evidence="2">KLBMP 8922</strain>
    </source>
</reference>
<evidence type="ECO:0000256" key="1">
    <source>
        <dbReference type="SAM" id="MobiDB-lite"/>
    </source>
</evidence>
<feature type="region of interest" description="Disordered" evidence="1">
    <location>
        <begin position="41"/>
        <end position="62"/>
    </location>
</feature>
<keyword evidence="3" id="KW-1185">Reference proteome</keyword>
<evidence type="ECO:0000313" key="3">
    <source>
        <dbReference type="Proteomes" id="UP001165378"/>
    </source>
</evidence>
<feature type="compositionally biased region" description="Basic and acidic residues" evidence="1">
    <location>
        <begin position="42"/>
        <end position="53"/>
    </location>
</feature>
<evidence type="ECO:0000313" key="2">
    <source>
        <dbReference type="EMBL" id="MCF2526515.1"/>
    </source>
</evidence>
<dbReference type="AlphaFoldDB" id="A0AA41TYT3"/>
<dbReference type="InterPro" id="IPR046349">
    <property type="entry name" value="C1-like_sf"/>
</dbReference>
<protein>
    <submittedName>
        <fullName evidence="2">Uncharacterized protein</fullName>
    </submittedName>
</protein>
<dbReference type="SUPFAM" id="SSF57889">
    <property type="entry name" value="Cysteine-rich domain"/>
    <property type="match status" value="1"/>
</dbReference>
<gene>
    <name evidence="2" type="ORF">LZ495_04670</name>
</gene>
<name>A0AA41TYT3_9ACTN</name>
<dbReference type="Proteomes" id="UP001165378">
    <property type="component" value="Unassembled WGS sequence"/>
</dbReference>